<accession>A0A7S3TTG9</accession>
<evidence type="ECO:0000313" key="2">
    <source>
        <dbReference type="EMBL" id="CAE0593103.1"/>
    </source>
</evidence>
<dbReference type="AlphaFoldDB" id="A0A7S3TTG9"/>
<name>A0A7S3TTG9_9SPIT</name>
<keyword evidence="1" id="KW-0812">Transmembrane</keyword>
<reference evidence="2" key="1">
    <citation type="submission" date="2021-01" db="EMBL/GenBank/DDBJ databases">
        <authorList>
            <person name="Corre E."/>
            <person name="Pelletier E."/>
            <person name="Niang G."/>
            <person name="Scheremetjew M."/>
            <person name="Finn R."/>
            <person name="Kale V."/>
            <person name="Holt S."/>
            <person name="Cochrane G."/>
            <person name="Meng A."/>
            <person name="Brown T."/>
            <person name="Cohen L."/>
        </authorList>
    </citation>
    <scope>NUCLEOTIDE SEQUENCE</scope>
    <source>
        <strain evidence="2">SPMC142</strain>
    </source>
</reference>
<feature type="transmembrane region" description="Helical" evidence="1">
    <location>
        <begin position="40"/>
        <end position="62"/>
    </location>
</feature>
<sequence>MRKFGFWMQDTKTKGHQELWELGGEGGAKRLMKTFNKVDIPCQMFVIFCTGGIDFVGGYSYYQFMKNNVCSKEESVQRQLGNLNLESKGIKDGEHVHELLFAKDELKVPAGWKMAVSYF</sequence>
<dbReference type="EMBL" id="HBIQ01094008">
    <property type="protein sequence ID" value="CAE0593103.1"/>
    <property type="molecule type" value="Transcribed_RNA"/>
</dbReference>
<proteinExistence type="predicted"/>
<keyword evidence="1" id="KW-1133">Transmembrane helix</keyword>
<organism evidence="2">
    <name type="scientific">Strombidinopsis acuminata</name>
    <dbReference type="NCBI Taxonomy" id="141414"/>
    <lineage>
        <taxon>Eukaryota</taxon>
        <taxon>Sar</taxon>
        <taxon>Alveolata</taxon>
        <taxon>Ciliophora</taxon>
        <taxon>Intramacronucleata</taxon>
        <taxon>Spirotrichea</taxon>
        <taxon>Choreotrichia</taxon>
        <taxon>Choreotrichida</taxon>
        <taxon>Strombidinopsidae</taxon>
        <taxon>Strombidinopsis</taxon>
    </lineage>
</organism>
<protein>
    <submittedName>
        <fullName evidence="2">Uncharacterized protein</fullName>
    </submittedName>
</protein>
<evidence type="ECO:0000256" key="1">
    <source>
        <dbReference type="SAM" id="Phobius"/>
    </source>
</evidence>
<keyword evidence="1" id="KW-0472">Membrane</keyword>
<gene>
    <name evidence="2" type="ORF">SACU0126_LOCUS29904</name>
</gene>